<dbReference type="SUPFAM" id="SSF88659">
    <property type="entry name" value="Sigma3 and sigma4 domains of RNA polymerase sigma factors"/>
    <property type="match status" value="1"/>
</dbReference>
<keyword evidence="3" id="KW-0805">Transcription regulation</keyword>
<proteinExistence type="inferred from homology"/>
<dbReference type="SUPFAM" id="SSF88946">
    <property type="entry name" value="Sigma2 domain of RNA polymerase sigma factors"/>
    <property type="match status" value="1"/>
</dbReference>
<dbReference type="SUPFAM" id="SSF54427">
    <property type="entry name" value="NTF2-like"/>
    <property type="match status" value="1"/>
</dbReference>
<organism evidence="8 9">
    <name type="scientific">Ornithinimicrobium faecis</name>
    <dbReference type="NCBI Taxonomy" id="2934158"/>
    <lineage>
        <taxon>Bacteria</taxon>
        <taxon>Bacillati</taxon>
        <taxon>Actinomycetota</taxon>
        <taxon>Actinomycetes</taxon>
        <taxon>Micrococcales</taxon>
        <taxon>Ornithinimicrobiaceae</taxon>
        <taxon>Ornithinimicrobium</taxon>
    </lineage>
</organism>
<dbReference type="InterPro" id="IPR013324">
    <property type="entry name" value="RNA_pol_sigma_r3/r4-like"/>
</dbReference>
<dbReference type="InterPro" id="IPR014284">
    <property type="entry name" value="RNA_pol_sigma-70_dom"/>
</dbReference>
<accession>A0ABY4YUW5</accession>
<evidence type="ECO:0000313" key="9">
    <source>
        <dbReference type="Proteomes" id="UP001056455"/>
    </source>
</evidence>
<dbReference type="NCBIfam" id="TIGR02937">
    <property type="entry name" value="sigma70-ECF"/>
    <property type="match status" value="1"/>
</dbReference>
<dbReference type="RefSeq" id="WP_252593539.1">
    <property type="nucleotide sequence ID" value="NZ_CP099489.1"/>
</dbReference>
<evidence type="ECO:0000256" key="2">
    <source>
        <dbReference type="ARBA" id="ARBA00011344"/>
    </source>
</evidence>
<dbReference type="InterPro" id="IPR036388">
    <property type="entry name" value="WH-like_DNA-bd_sf"/>
</dbReference>
<evidence type="ECO:0000259" key="6">
    <source>
        <dbReference type="Pfam" id="PF04542"/>
    </source>
</evidence>
<gene>
    <name evidence="8" type="ORF">NF556_00430</name>
</gene>
<protein>
    <submittedName>
        <fullName evidence="8">Sigma-70 family RNA polymerase sigma factor</fullName>
    </submittedName>
</protein>
<dbReference type="PANTHER" id="PTHR30173:SF43">
    <property type="entry name" value="ECF RNA POLYMERASE SIGMA FACTOR SIGI-RELATED"/>
    <property type="match status" value="1"/>
</dbReference>
<comment type="similarity">
    <text evidence="1">Belongs to the sigma-70 factor family. ECF subfamily.</text>
</comment>
<dbReference type="PANTHER" id="PTHR30173">
    <property type="entry name" value="SIGMA 19 FACTOR"/>
    <property type="match status" value="1"/>
</dbReference>
<evidence type="ECO:0000256" key="5">
    <source>
        <dbReference type="ARBA" id="ARBA00023163"/>
    </source>
</evidence>
<reference evidence="8" key="1">
    <citation type="submission" date="2022-06" db="EMBL/GenBank/DDBJ databases">
        <title>Ornithinimicrobium HY1793.</title>
        <authorList>
            <person name="Huang Y."/>
        </authorList>
    </citation>
    <scope>NUCLEOTIDE SEQUENCE</scope>
    <source>
        <strain evidence="8">HY1793</strain>
    </source>
</reference>
<dbReference type="InterPro" id="IPR007627">
    <property type="entry name" value="RNA_pol_sigma70_r2"/>
</dbReference>
<dbReference type="Gene3D" id="3.10.450.50">
    <property type="match status" value="1"/>
</dbReference>
<dbReference type="InterPro" id="IPR013325">
    <property type="entry name" value="RNA_pol_sigma_r2"/>
</dbReference>
<evidence type="ECO:0000256" key="1">
    <source>
        <dbReference type="ARBA" id="ARBA00010641"/>
    </source>
</evidence>
<sequence length="293" mass="31646">MTDRRILARRFEVERPRLHAIATKLLGSSADADDAVQETWLRLERADAAGIKNLAAWLTTVVSRVSLDLLRAPRRTREHSWQVEPWADEPVAVAADPAEIIAQGDQVSIALLILLEQLSPSERIAFVLHDVFGQSFEEIATVLERSPGAARQLASRARRRVRGAEEPARPSREQGRRIVEAWLAAAQDGNIGALLSLLDDGAVLHADYGTATQLVEGADAIAEQAVLSGRLAAHSIPILIGGRPGVAAVMRGRVASVMAFDIVGDQIVRLEVLAAPQRLDALGVQEVVDASGW</sequence>
<comment type="subunit">
    <text evidence="2">Interacts transiently with the RNA polymerase catalytic core formed by RpoA, RpoB, RpoC and RpoZ (2 alpha, 1 beta, 1 beta' and 1 omega subunit) to form the RNA polymerase holoenzyme that can initiate transcription.</text>
</comment>
<feature type="domain" description="RNA polymerase sigma factor 70 region 4 type 2" evidence="7">
    <location>
        <begin position="114"/>
        <end position="160"/>
    </location>
</feature>
<dbReference type="Pfam" id="PF04542">
    <property type="entry name" value="Sigma70_r2"/>
    <property type="match status" value="1"/>
</dbReference>
<dbReference type="InterPro" id="IPR013249">
    <property type="entry name" value="RNA_pol_sigma70_r4_t2"/>
</dbReference>
<evidence type="ECO:0000256" key="4">
    <source>
        <dbReference type="ARBA" id="ARBA00023082"/>
    </source>
</evidence>
<evidence type="ECO:0000259" key="7">
    <source>
        <dbReference type="Pfam" id="PF08281"/>
    </source>
</evidence>
<keyword evidence="9" id="KW-1185">Reference proteome</keyword>
<dbReference type="Gene3D" id="1.10.10.10">
    <property type="entry name" value="Winged helix-like DNA-binding domain superfamily/Winged helix DNA-binding domain"/>
    <property type="match status" value="1"/>
</dbReference>
<dbReference type="InterPro" id="IPR052704">
    <property type="entry name" value="ECF_Sigma-70_Domain"/>
</dbReference>
<evidence type="ECO:0000256" key="3">
    <source>
        <dbReference type="ARBA" id="ARBA00023015"/>
    </source>
</evidence>
<dbReference type="Gene3D" id="1.10.1740.10">
    <property type="match status" value="1"/>
</dbReference>
<feature type="domain" description="RNA polymerase sigma-70 region 2" evidence="6">
    <location>
        <begin position="14"/>
        <end position="75"/>
    </location>
</feature>
<dbReference type="EMBL" id="CP099489">
    <property type="protein sequence ID" value="USQ80163.1"/>
    <property type="molecule type" value="Genomic_DNA"/>
</dbReference>
<name>A0ABY4YUW5_9MICO</name>
<keyword evidence="4" id="KW-0731">Sigma factor</keyword>
<dbReference type="Pfam" id="PF08281">
    <property type="entry name" value="Sigma70_r4_2"/>
    <property type="match status" value="1"/>
</dbReference>
<dbReference type="InterPro" id="IPR032710">
    <property type="entry name" value="NTF2-like_dom_sf"/>
</dbReference>
<evidence type="ECO:0000313" key="8">
    <source>
        <dbReference type="EMBL" id="USQ80163.1"/>
    </source>
</evidence>
<keyword evidence="5" id="KW-0804">Transcription</keyword>
<dbReference type="Proteomes" id="UP001056455">
    <property type="component" value="Chromosome"/>
</dbReference>